<reference evidence="1" key="1">
    <citation type="submission" date="2022-10" db="EMBL/GenBank/DDBJ databases">
        <title>Culturing micro-colonial fungi from biological soil crusts in the Mojave desert and describing Neophaeococcomyces mojavensis, and introducing the new genera and species Taxawa tesnikishii.</title>
        <authorList>
            <person name="Kurbessoian T."/>
            <person name="Stajich J.E."/>
        </authorList>
    </citation>
    <scope>NUCLEOTIDE SEQUENCE</scope>
    <source>
        <strain evidence="1">JES_112</strain>
    </source>
</reference>
<dbReference type="EMBL" id="JAPDRQ010000181">
    <property type="protein sequence ID" value="KAJ9652813.1"/>
    <property type="molecule type" value="Genomic_DNA"/>
</dbReference>
<evidence type="ECO:0000313" key="1">
    <source>
        <dbReference type="EMBL" id="KAJ9652813.1"/>
    </source>
</evidence>
<gene>
    <name evidence="1" type="ORF">H2198_007943</name>
</gene>
<protein>
    <submittedName>
        <fullName evidence="1">Uncharacterized protein</fullName>
    </submittedName>
</protein>
<keyword evidence="2" id="KW-1185">Reference proteome</keyword>
<proteinExistence type="predicted"/>
<name>A0ACC2ZYN9_9EURO</name>
<accession>A0ACC2ZYN9</accession>
<evidence type="ECO:0000313" key="2">
    <source>
        <dbReference type="Proteomes" id="UP001172386"/>
    </source>
</evidence>
<sequence>MGLVIRSAEKLGYHRDGALLGLSPFQTEERRRLWWQLQHVDLALAVRSGLTPLTLMADWDTKMPLNIEDDDISASTTEFPKERKGLTSLSYCLYTYWVIDQQRLFFHSEKSRFELSWQSNKSLPLPLKESLINQLEDGLNQNFLQYCDPLKPPDVLLQLSARALICGMRMRSLHPLAYNGLQGHTSEGHRDALLTACMQSLDYNVAMHSQPSIRHPVMCVLVEAAQQDDASKTQRIWDLLSDLYSTNSTLSQLADDRRKFHAAELVVAAWKARQNNPNLDQHLSKPEFVTHLETQFPECRTGLAQNSSAKVVQDGSAGQRVEPVTPDSFLAEQDVDAVFDLDFQDIEWAFWSSID</sequence>
<organism evidence="1 2">
    <name type="scientific">Neophaeococcomyces mojaviensis</name>
    <dbReference type="NCBI Taxonomy" id="3383035"/>
    <lineage>
        <taxon>Eukaryota</taxon>
        <taxon>Fungi</taxon>
        <taxon>Dikarya</taxon>
        <taxon>Ascomycota</taxon>
        <taxon>Pezizomycotina</taxon>
        <taxon>Eurotiomycetes</taxon>
        <taxon>Chaetothyriomycetidae</taxon>
        <taxon>Chaetothyriales</taxon>
        <taxon>Chaetothyriales incertae sedis</taxon>
        <taxon>Neophaeococcomyces</taxon>
    </lineage>
</organism>
<dbReference type="Proteomes" id="UP001172386">
    <property type="component" value="Unassembled WGS sequence"/>
</dbReference>
<comment type="caution">
    <text evidence="1">The sequence shown here is derived from an EMBL/GenBank/DDBJ whole genome shotgun (WGS) entry which is preliminary data.</text>
</comment>